<evidence type="ECO:0000256" key="2">
    <source>
        <dbReference type="ARBA" id="ARBA00022857"/>
    </source>
</evidence>
<feature type="domain" description="Bacterial bifunctional deaminase-reductase C-terminal" evidence="4">
    <location>
        <begin position="15"/>
        <end position="69"/>
    </location>
</feature>
<protein>
    <recommendedName>
        <fullName evidence="4">Bacterial bifunctional deaminase-reductase C-terminal domain-containing protein</fullName>
    </recommendedName>
</protein>
<gene>
    <name evidence="5" type="primary">ribD</name>
    <name evidence="5" type="ORF">Rhe02_87700</name>
</gene>
<proteinExistence type="predicted"/>
<dbReference type="GO" id="GO:0009231">
    <property type="term" value="P:riboflavin biosynthetic process"/>
    <property type="evidence" value="ECO:0007669"/>
    <property type="project" value="InterPro"/>
</dbReference>
<evidence type="ECO:0000256" key="1">
    <source>
        <dbReference type="ARBA" id="ARBA00005104"/>
    </source>
</evidence>
<dbReference type="EMBL" id="BONY01000103">
    <property type="protein sequence ID" value="GIH10703.1"/>
    <property type="molecule type" value="Genomic_DNA"/>
</dbReference>
<dbReference type="Gene3D" id="3.40.430.10">
    <property type="entry name" value="Dihydrofolate Reductase, subunit A"/>
    <property type="match status" value="2"/>
</dbReference>
<organism evidence="5 6">
    <name type="scientific">Rhizocola hellebori</name>
    <dbReference type="NCBI Taxonomy" id="1392758"/>
    <lineage>
        <taxon>Bacteria</taxon>
        <taxon>Bacillati</taxon>
        <taxon>Actinomycetota</taxon>
        <taxon>Actinomycetes</taxon>
        <taxon>Micromonosporales</taxon>
        <taxon>Micromonosporaceae</taxon>
        <taxon>Rhizocola</taxon>
    </lineage>
</organism>
<name>A0A8J3QJV0_9ACTN</name>
<accession>A0A8J3QJV0</accession>
<dbReference type="SUPFAM" id="SSF53597">
    <property type="entry name" value="Dihydrofolate reductase-like"/>
    <property type="match status" value="1"/>
</dbReference>
<keyword evidence="3" id="KW-0560">Oxidoreductase</keyword>
<comment type="pathway">
    <text evidence="1">Cofactor biosynthesis; riboflavin biosynthesis.</text>
</comment>
<comment type="caution">
    <text evidence="5">The sequence shown here is derived from an EMBL/GenBank/DDBJ whole genome shotgun (WGS) entry which is preliminary data.</text>
</comment>
<reference evidence="5" key="1">
    <citation type="submission" date="2021-01" db="EMBL/GenBank/DDBJ databases">
        <title>Whole genome shotgun sequence of Rhizocola hellebori NBRC 109834.</title>
        <authorList>
            <person name="Komaki H."/>
            <person name="Tamura T."/>
        </authorList>
    </citation>
    <scope>NUCLEOTIDE SEQUENCE</scope>
    <source>
        <strain evidence="5">NBRC 109834</strain>
    </source>
</reference>
<dbReference type="Proteomes" id="UP000612899">
    <property type="component" value="Unassembled WGS sequence"/>
</dbReference>
<dbReference type="PANTHER" id="PTHR38011">
    <property type="entry name" value="DIHYDROFOLATE REDUCTASE FAMILY PROTEIN (AFU_ORTHOLOGUE AFUA_8G06820)"/>
    <property type="match status" value="1"/>
</dbReference>
<sequence>MKYVDEYAPADRSVPMLRMNMVSSLDGAAWVDGRAGGLGGPADQALMQVLRMFADVILVGAGTVRVEGYQGELIDEEHKRWRVENGLSELPRLEVVSRSRMPLPELLAQLAEEGVTQILCEGGPHLFGSLAALDKIDELCLTIGPLLIGPGPERITAGVPHTVRRMRFVHAIPDGEFLFLRYAR</sequence>
<feature type="domain" description="Bacterial bifunctional deaminase-reductase C-terminal" evidence="4">
    <location>
        <begin position="90"/>
        <end position="175"/>
    </location>
</feature>
<dbReference type="InterPro" id="IPR024072">
    <property type="entry name" value="DHFR-like_dom_sf"/>
</dbReference>
<dbReference type="InterPro" id="IPR002734">
    <property type="entry name" value="RibDG_C"/>
</dbReference>
<evidence type="ECO:0000313" key="5">
    <source>
        <dbReference type="EMBL" id="GIH10703.1"/>
    </source>
</evidence>
<dbReference type="InterPro" id="IPR050765">
    <property type="entry name" value="Riboflavin_Biosynth_HTPR"/>
</dbReference>
<dbReference type="AlphaFoldDB" id="A0A8J3QJV0"/>
<keyword evidence="6" id="KW-1185">Reference proteome</keyword>
<dbReference type="PANTHER" id="PTHR38011:SF7">
    <property type="entry name" value="2,5-DIAMINO-6-RIBOSYLAMINO-4(3H)-PYRIMIDINONE 5'-PHOSPHATE REDUCTASE"/>
    <property type="match status" value="1"/>
</dbReference>
<dbReference type="Pfam" id="PF01872">
    <property type="entry name" value="RibD_C"/>
    <property type="match status" value="2"/>
</dbReference>
<evidence type="ECO:0000313" key="6">
    <source>
        <dbReference type="Proteomes" id="UP000612899"/>
    </source>
</evidence>
<evidence type="ECO:0000259" key="4">
    <source>
        <dbReference type="Pfam" id="PF01872"/>
    </source>
</evidence>
<dbReference type="GO" id="GO:0008703">
    <property type="term" value="F:5-amino-6-(5-phosphoribosylamino)uracil reductase activity"/>
    <property type="evidence" value="ECO:0007669"/>
    <property type="project" value="InterPro"/>
</dbReference>
<dbReference type="RefSeq" id="WP_239124434.1">
    <property type="nucleotide sequence ID" value="NZ_BONY01000103.1"/>
</dbReference>
<keyword evidence="2" id="KW-0521">NADP</keyword>
<evidence type="ECO:0000256" key="3">
    <source>
        <dbReference type="ARBA" id="ARBA00023002"/>
    </source>
</evidence>